<reference evidence="1" key="2">
    <citation type="submission" date="2023-01" db="EMBL/GenBank/DDBJ databases">
        <authorList>
            <person name="Petersen C."/>
        </authorList>
    </citation>
    <scope>NUCLEOTIDE SEQUENCE</scope>
    <source>
        <strain evidence="1">IBT 12815</strain>
    </source>
</reference>
<dbReference type="EMBL" id="JAQJAE010000002">
    <property type="protein sequence ID" value="KAJ5607109.1"/>
    <property type="molecule type" value="Genomic_DNA"/>
</dbReference>
<keyword evidence="2" id="KW-1185">Reference proteome</keyword>
<dbReference type="RefSeq" id="XP_056754534.1">
    <property type="nucleotide sequence ID" value="XM_056894786.1"/>
</dbReference>
<organism evidence="1 2">
    <name type="scientific">Penicillium hordei</name>
    <dbReference type="NCBI Taxonomy" id="40994"/>
    <lineage>
        <taxon>Eukaryota</taxon>
        <taxon>Fungi</taxon>
        <taxon>Dikarya</taxon>
        <taxon>Ascomycota</taxon>
        <taxon>Pezizomycotina</taxon>
        <taxon>Eurotiomycetes</taxon>
        <taxon>Eurotiomycetidae</taxon>
        <taxon>Eurotiales</taxon>
        <taxon>Aspergillaceae</taxon>
        <taxon>Penicillium</taxon>
    </lineage>
</organism>
<comment type="caution">
    <text evidence="1">The sequence shown here is derived from an EMBL/GenBank/DDBJ whole genome shotgun (WGS) entry which is preliminary data.</text>
</comment>
<evidence type="ECO:0000313" key="2">
    <source>
        <dbReference type="Proteomes" id="UP001213799"/>
    </source>
</evidence>
<evidence type="ECO:0000313" key="1">
    <source>
        <dbReference type="EMBL" id="KAJ5607109.1"/>
    </source>
</evidence>
<gene>
    <name evidence="1" type="ORF">N7537_003728</name>
</gene>
<proteinExistence type="predicted"/>
<dbReference type="Proteomes" id="UP001213799">
    <property type="component" value="Unassembled WGS sequence"/>
</dbReference>
<name>A0AAD6H358_9EURO</name>
<accession>A0AAD6H358</accession>
<reference evidence="1" key="1">
    <citation type="journal article" date="2023" name="IMA Fungus">
        <title>Comparative genomic study of the Penicillium genus elucidates a diverse pangenome and 15 lateral gene transfer events.</title>
        <authorList>
            <person name="Petersen C."/>
            <person name="Sorensen T."/>
            <person name="Nielsen M.R."/>
            <person name="Sondergaard T.E."/>
            <person name="Sorensen J.L."/>
            <person name="Fitzpatrick D.A."/>
            <person name="Frisvad J.C."/>
            <person name="Nielsen K.L."/>
        </authorList>
    </citation>
    <scope>NUCLEOTIDE SEQUENCE</scope>
    <source>
        <strain evidence="1">IBT 12815</strain>
    </source>
</reference>
<dbReference type="AlphaFoldDB" id="A0AAD6H358"/>
<sequence length="59" mass="6596">MVRCVCKQVKGDAGHIANVEYFVGLEDMADGILNFLSRDLIFAKWLSTTLKFSPMQICA</sequence>
<protein>
    <submittedName>
        <fullName evidence="1">Uncharacterized protein</fullName>
    </submittedName>
</protein>
<dbReference type="GeneID" id="81585028"/>